<evidence type="ECO:0000313" key="3">
    <source>
        <dbReference type="EMBL" id="BBL80456.1"/>
    </source>
</evidence>
<dbReference type="AlphaFoldDB" id="A0A510HKA7"/>
<keyword evidence="4" id="KW-1185">Reference proteome</keyword>
<dbReference type="Pfam" id="PF01370">
    <property type="entry name" value="Epimerase"/>
    <property type="match status" value="1"/>
</dbReference>
<dbReference type="OrthoDB" id="9801785at2"/>
<dbReference type="InterPro" id="IPR036291">
    <property type="entry name" value="NAD(P)-bd_dom_sf"/>
</dbReference>
<organism evidence="3 4">
    <name type="scientific">Rubrobacter xylanophilus</name>
    <dbReference type="NCBI Taxonomy" id="49319"/>
    <lineage>
        <taxon>Bacteria</taxon>
        <taxon>Bacillati</taxon>
        <taxon>Actinomycetota</taxon>
        <taxon>Rubrobacteria</taxon>
        <taxon>Rubrobacterales</taxon>
        <taxon>Rubrobacteraceae</taxon>
        <taxon>Rubrobacter</taxon>
    </lineage>
</organism>
<sequence length="349" mass="39220">MEQQRGKVLITGGAGFLGINLVRHLLKKGYQVASLDIAEFDYPERDRVEVIKGDIRDAALVERAVEGADFVVHAAAALPLYKPEDIYTTDVEGTRNVLEAALKRGVRRVVHISSTAVYGIPDHHPIYETDRLEGVGPYGQAKIQAEMICLEYRAKGLVVPILRPKSFVGPERLGVFALLYDWAHTGHNFPVLGSGNNRYQLLDVEDLCEAIELCLRLPEERVNDTFNIGAKEFSTIKEDYQAVLDAAGHGKRVIGFPAAPAIWALRILDRLGLSPLYKWVYETVSKDSYVSIEKAERQLGFTPRYSNKEALLRNFRWYLENLDRFQDASGVSHRVPWKQGAIGLLKKVF</sequence>
<gene>
    <name evidence="3" type="ORF">RxyAA322_23100</name>
</gene>
<accession>A0A510HKA7</accession>
<reference evidence="3" key="1">
    <citation type="journal article" date="2019" name="Microbiol. Resour. Announc.">
        <title>Complete Genome Sequence of Rubrobacter xylanophilus Strain AA3-22, Isolated from Arima Onsen in Japan.</title>
        <authorList>
            <person name="Tomariguchi N."/>
            <person name="Miyazaki K."/>
        </authorList>
    </citation>
    <scope>NUCLEOTIDE SEQUENCE [LARGE SCALE GENOMIC DNA]</scope>
    <source>
        <strain evidence="3">AA3-22</strain>
    </source>
</reference>
<dbReference type="PANTHER" id="PTHR43000">
    <property type="entry name" value="DTDP-D-GLUCOSE 4,6-DEHYDRATASE-RELATED"/>
    <property type="match status" value="1"/>
</dbReference>
<evidence type="ECO:0000256" key="1">
    <source>
        <dbReference type="ARBA" id="ARBA00007637"/>
    </source>
</evidence>
<feature type="domain" description="NAD-dependent epimerase/dehydratase" evidence="2">
    <location>
        <begin position="8"/>
        <end position="229"/>
    </location>
</feature>
<dbReference type="SUPFAM" id="SSF51735">
    <property type="entry name" value="NAD(P)-binding Rossmann-fold domains"/>
    <property type="match status" value="1"/>
</dbReference>
<comment type="similarity">
    <text evidence="1">Belongs to the NAD(P)-dependent epimerase/dehydratase family.</text>
</comment>
<evidence type="ECO:0000313" key="4">
    <source>
        <dbReference type="Proteomes" id="UP000318065"/>
    </source>
</evidence>
<dbReference type="Proteomes" id="UP000318065">
    <property type="component" value="Chromosome"/>
</dbReference>
<dbReference type="RefSeq" id="WP_143528457.1">
    <property type="nucleotide sequence ID" value="NZ_AP019791.1"/>
</dbReference>
<protein>
    <submittedName>
        <fullName evidence="3">Epimerase</fullName>
    </submittedName>
</protein>
<dbReference type="Gene3D" id="3.40.50.720">
    <property type="entry name" value="NAD(P)-binding Rossmann-like Domain"/>
    <property type="match status" value="1"/>
</dbReference>
<dbReference type="InterPro" id="IPR001509">
    <property type="entry name" value="Epimerase_deHydtase"/>
</dbReference>
<name>A0A510HKA7_9ACTN</name>
<dbReference type="EMBL" id="AP019791">
    <property type="protein sequence ID" value="BBL80456.1"/>
    <property type="molecule type" value="Genomic_DNA"/>
</dbReference>
<evidence type="ECO:0000259" key="2">
    <source>
        <dbReference type="Pfam" id="PF01370"/>
    </source>
</evidence>
<proteinExistence type="inferred from homology"/>